<dbReference type="Proteomes" id="UP000001646">
    <property type="component" value="Chromosome 2"/>
</dbReference>
<dbReference type="PRINTS" id="PR01407">
    <property type="entry name" value="BUTYPHLNCDUF"/>
</dbReference>
<dbReference type="InterPro" id="IPR013320">
    <property type="entry name" value="ConA-like_dom_sf"/>
</dbReference>
<sequence length="260" mass="28926">MEDEDGYMAIESGRRDLYMQPSPKEAQGDSSSNCCKITTIVSLIGSLALNVALIILIIVFQVRNAPTSSCPLPLPNSCEWIPGSSTERVLLDPRTAHRRIIISPDQRSAKWGPVEQPLPNNTERFDQRVWVLGNKGYPSGKHCWEVEVKGNGEWAVGVAKESVKRKGLPDFSTTEGIWGIGEYWGLGNYLAFTAPQHTPLPLVKKPRMIRVFLDHGQGSVEFFDAEAKASIYTFTSAPFSGETILPWFRVWNGTELVLHP</sequence>
<keyword evidence="4" id="KW-1133">Transmembrane helix</keyword>
<dbReference type="AlphaFoldDB" id="A0A803TFD0"/>
<proteinExistence type="inferred from homology"/>
<dbReference type="PANTHER" id="PTHR24103">
    <property type="entry name" value="E3 UBIQUITIN-PROTEIN LIGASE TRIM"/>
    <property type="match status" value="1"/>
</dbReference>
<dbReference type="InterPro" id="IPR050143">
    <property type="entry name" value="TRIM/RBCC"/>
</dbReference>
<dbReference type="KEGG" id="acs:103278044"/>
<dbReference type="PROSITE" id="PS50188">
    <property type="entry name" value="B302_SPRY"/>
    <property type="match status" value="1"/>
</dbReference>
<evidence type="ECO:0000313" key="7">
    <source>
        <dbReference type="Proteomes" id="UP000001646"/>
    </source>
</evidence>
<name>A0A803TFD0_ANOCA</name>
<keyword evidence="2" id="KW-0528">Neurotoxin</keyword>
<dbReference type="GO" id="GO:0061630">
    <property type="term" value="F:ubiquitin protein ligase activity"/>
    <property type="evidence" value="ECO:0000318"/>
    <property type="project" value="GO_Central"/>
</dbReference>
<feature type="domain" description="B30.2/SPRY" evidence="5">
    <location>
        <begin position="68"/>
        <end position="260"/>
    </location>
</feature>
<dbReference type="InterPro" id="IPR001870">
    <property type="entry name" value="B30.2/SPRY"/>
</dbReference>
<dbReference type="Ensembl" id="ENSACAT00000058314.1">
    <property type="protein sequence ID" value="ENSACAP00000033920.1"/>
    <property type="gene ID" value="ENSACAG00000038090.1"/>
</dbReference>
<protein>
    <recommendedName>
        <fullName evidence="5">B30.2/SPRY domain-containing protein</fullName>
    </recommendedName>
</protein>
<dbReference type="CDD" id="cd12888">
    <property type="entry name" value="SPRY_PRY_TRIM7_like"/>
    <property type="match status" value="1"/>
</dbReference>
<evidence type="ECO:0000256" key="4">
    <source>
        <dbReference type="SAM" id="Phobius"/>
    </source>
</evidence>
<dbReference type="FunFam" id="2.60.120.920:FF:000004">
    <property type="entry name" value="Butyrophilin subfamily 1 member A1"/>
    <property type="match status" value="1"/>
</dbReference>
<dbReference type="GO" id="GO:0045087">
    <property type="term" value="P:innate immune response"/>
    <property type="evidence" value="ECO:0000318"/>
    <property type="project" value="GO_Central"/>
</dbReference>
<dbReference type="InterPro" id="IPR043136">
    <property type="entry name" value="B30.2/SPRY_sf"/>
</dbReference>
<evidence type="ECO:0000259" key="5">
    <source>
        <dbReference type="PROSITE" id="PS50188"/>
    </source>
</evidence>
<feature type="transmembrane region" description="Helical" evidence="4">
    <location>
        <begin position="40"/>
        <end position="60"/>
    </location>
</feature>
<reference evidence="6 7" key="1">
    <citation type="submission" date="2009-12" db="EMBL/GenBank/DDBJ databases">
        <title>The Genome Sequence of Anolis carolinensis (Green Anole Lizard).</title>
        <authorList>
            <consortium name="The Genome Sequencing Platform"/>
            <person name="Di Palma F."/>
            <person name="Alfoldi J."/>
            <person name="Heiman D."/>
            <person name="Young S."/>
            <person name="Grabherr M."/>
            <person name="Johnson J."/>
            <person name="Lander E.S."/>
            <person name="Lindblad-Toh K."/>
        </authorList>
    </citation>
    <scope>NUCLEOTIDE SEQUENCE [LARGE SCALE GENOMIC DNA]</scope>
    <source>
        <strain evidence="6 7">JBL SC #1</strain>
    </source>
</reference>
<evidence type="ECO:0000256" key="2">
    <source>
        <dbReference type="ARBA" id="ARBA00022699"/>
    </source>
</evidence>
<organism evidence="6 7">
    <name type="scientific">Anolis carolinensis</name>
    <name type="common">Green anole</name>
    <name type="synonym">American chameleon</name>
    <dbReference type="NCBI Taxonomy" id="28377"/>
    <lineage>
        <taxon>Eukaryota</taxon>
        <taxon>Metazoa</taxon>
        <taxon>Chordata</taxon>
        <taxon>Craniata</taxon>
        <taxon>Vertebrata</taxon>
        <taxon>Euteleostomi</taxon>
        <taxon>Lepidosauria</taxon>
        <taxon>Squamata</taxon>
        <taxon>Bifurcata</taxon>
        <taxon>Unidentata</taxon>
        <taxon>Episquamata</taxon>
        <taxon>Toxicofera</taxon>
        <taxon>Iguania</taxon>
        <taxon>Dactyloidae</taxon>
        <taxon>Anolis</taxon>
    </lineage>
</organism>
<reference evidence="6" key="3">
    <citation type="submission" date="2025-09" db="UniProtKB">
        <authorList>
            <consortium name="Ensembl"/>
        </authorList>
    </citation>
    <scope>IDENTIFICATION</scope>
</reference>
<dbReference type="GO" id="GO:0005737">
    <property type="term" value="C:cytoplasm"/>
    <property type="evidence" value="ECO:0000318"/>
    <property type="project" value="GO_Central"/>
</dbReference>
<evidence type="ECO:0000256" key="3">
    <source>
        <dbReference type="ARBA" id="ARBA00034460"/>
    </source>
</evidence>
<dbReference type="SMART" id="SM00589">
    <property type="entry name" value="PRY"/>
    <property type="match status" value="1"/>
</dbReference>
<keyword evidence="7" id="KW-1185">Reference proteome</keyword>
<dbReference type="Gene3D" id="2.60.120.920">
    <property type="match status" value="1"/>
</dbReference>
<dbReference type="Pfam" id="PF13765">
    <property type="entry name" value="PRY"/>
    <property type="match status" value="1"/>
</dbReference>
<comment type="similarity">
    <text evidence="1">Belongs to the ohanin/vespryn family.</text>
</comment>
<keyword evidence="4" id="KW-0812">Transmembrane</keyword>
<accession>A0A803TFD0</accession>
<keyword evidence="4" id="KW-0472">Membrane</keyword>
<dbReference type="InterPro" id="IPR006574">
    <property type="entry name" value="PRY"/>
</dbReference>
<keyword evidence="2" id="KW-0800">Toxin</keyword>
<comment type="function">
    <text evidence="3">Neurotoxin that produces dose-dependent hypolocomotion and hyperalgesia in mice. May directly act on the central nervous system, as it is 6500-fold more potent when administered intracerebroventricularly than intraperitoneal.</text>
</comment>
<dbReference type="Pfam" id="PF00622">
    <property type="entry name" value="SPRY"/>
    <property type="match status" value="1"/>
</dbReference>
<dbReference type="GeneTree" id="ENSGT01030000234669"/>
<dbReference type="InParanoid" id="A0A803TFD0"/>
<dbReference type="SMART" id="SM00449">
    <property type="entry name" value="SPRY"/>
    <property type="match status" value="1"/>
</dbReference>
<evidence type="ECO:0000313" key="6">
    <source>
        <dbReference type="Ensembl" id="ENSACAP00000033920.1"/>
    </source>
</evidence>
<dbReference type="OrthoDB" id="6105938at2759"/>
<reference evidence="6" key="2">
    <citation type="submission" date="2025-08" db="UniProtKB">
        <authorList>
            <consortium name="Ensembl"/>
        </authorList>
    </citation>
    <scope>IDENTIFICATION</scope>
</reference>
<dbReference type="InterPro" id="IPR003877">
    <property type="entry name" value="SPRY_dom"/>
</dbReference>
<dbReference type="InterPro" id="IPR003879">
    <property type="entry name" value="Butyrophylin_SPRY"/>
</dbReference>
<evidence type="ECO:0000256" key="1">
    <source>
        <dbReference type="ARBA" id="ARBA00009651"/>
    </source>
</evidence>
<dbReference type="SUPFAM" id="SSF49899">
    <property type="entry name" value="Concanavalin A-like lectins/glucanases"/>
    <property type="match status" value="1"/>
</dbReference>